<dbReference type="SUPFAM" id="SSF56219">
    <property type="entry name" value="DNase I-like"/>
    <property type="match status" value="1"/>
</dbReference>
<feature type="region of interest" description="Disordered" evidence="1">
    <location>
        <begin position="321"/>
        <end position="356"/>
    </location>
</feature>
<evidence type="ECO:0000256" key="2">
    <source>
        <dbReference type="SAM" id="Phobius"/>
    </source>
</evidence>
<feature type="transmembrane region" description="Helical" evidence="2">
    <location>
        <begin position="35"/>
        <end position="53"/>
    </location>
</feature>
<keyword evidence="4" id="KW-0255">Endonuclease</keyword>
<dbReference type="Pfam" id="PF03372">
    <property type="entry name" value="Exo_endo_phos"/>
    <property type="match status" value="1"/>
</dbReference>
<keyword evidence="2" id="KW-0472">Membrane</keyword>
<dbReference type="PANTHER" id="PTHR14859:SF15">
    <property type="entry name" value="ENDONUCLEASE_EXONUCLEASE_PHOSPHATASE DOMAIN-CONTAINING PROTEIN"/>
    <property type="match status" value="1"/>
</dbReference>
<evidence type="ECO:0000313" key="5">
    <source>
        <dbReference type="Proteomes" id="UP001236663"/>
    </source>
</evidence>
<reference evidence="5" key="1">
    <citation type="journal article" date="2019" name="Int. J. Syst. Evol. Microbiol.">
        <title>The Global Catalogue of Microorganisms (GCM) 10K type strain sequencing project: providing services to taxonomists for standard genome sequencing and annotation.</title>
        <authorList>
            <consortium name="The Broad Institute Genomics Platform"/>
            <consortium name="The Broad Institute Genome Sequencing Center for Infectious Disease"/>
            <person name="Wu L."/>
            <person name="Ma J."/>
        </authorList>
    </citation>
    <scope>NUCLEOTIDE SEQUENCE [LARGE SCALE GENOMIC DNA]</scope>
    <source>
        <strain evidence="5">CECT 7706</strain>
    </source>
</reference>
<keyword evidence="4" id="KW-0378">Hydrolase</keyword>
<feature type="compositionally biased region" description="Basic and acidic residues" evidence="1">
    <location>
        <begin position="328"/>
        <end position="349"/>
    </location>
</feature>
<keyword evidence="4" id="KW-0540">Nuclease</keyword>
<name>A0ABT8CCE3_9BACT</name>
<keyword evidence="2" id="KW-1133">Transmembrane helix</keyword>
<organism evidence="4 5">
    <name type="scientific">Cyclobacterium jeungdonense</name>
    <dbReference type="NCBI Taxonomy" id="708087"/>
    <lineage>
        <taxon>Bacteria</taxon>
        <taxon>Pseudomonadati</taxon>
        <taxon>Bacteroidota</taxon>
        <taxon>Cytophagia</taxon>
        <taxon>Cytophagales</taxon>
        <taxon>Cyclobacteriaceae</taxon>
        <taxon>Cyclobacterium</taxon>
    </lineage>
</organism>
<dbReference type="GO" id="GO:0004519">
    <property type="term" value="F:endonuclease activity"/>
    <property type="evidence" value="ECO:0007669"/>
    <property type="project" value="UniProtKB-KW"/>
</dbReference>
<evidence type="ECO:0000256" key="1">
    <source>
        <dbReference type="SAM" id="MobiDB-lite"/>
    </source>
</evidence>
<sequence>MKYVVLIFGFLVILASALPIIHTGTWWIRIFDFPRIQIAVLCLLALALAFYFLRTESRWLRAVFIILLLASLVHQLSKIISFTPLVEPTAKRATTGGTYQKFTLLLSNVLMENQDYDKLKNLIATRNPDLILLTEPNLLWTKALIDLDQEYRHTIKEPLNNTYGMVLLSKFPLHNGKVNYLVENNIPSIFAEIQLPNGDQFDFFGVHPEPPKPGSDTYERDTELLIIGKKIKENPRPVLVAGDLNDVGWSKTSTLFRRYSRLVDPREGRGFFNTYSVFLPLLRYPLDHVFYSNDFGLVRIEKLEPIGSDHFPMWLELTFEPDSSETEEVPKTDQKDKQEVEEKVEKGNEESQESSN</sequence>
<comment type="caution">
    <text evidence="4">The sequence shown here is derived from an EMBL/GenBank/DDBJ whole genome shotgun (WGS) entry which is preliminary data.</text>
</comment>
<keyword evidence="5" id="KW-1185">Reference proteome</keyword>
<evidence type="ECO:0000259" key="3">
    <source>
        <dbReference type="Pfam" id="PF03372"/>
    </source>
</evidence>
<proteinExistence type="predicted"/>
<dbReference type="Proteomes" id="UP001236663">
    <property type="component" value="Unassembled WGS sequence"/>
</dbReference>
<accession>A0ABT8CCE3</accession>
<protein>
    <submittedName>
        <fullName evidence="4">Endonuclease/exonuclease/phosphatase family protein</fullName>
    </submittedName>
</protein>
<dbReference type="PANTHER" id="PTHR14859">
    <property type="entry name" value="CALCOFLUOR WHITE HYPERSENSITIVE PROTEIN PRECURSOR"/>
    <property type="match status" value="1"/>
</dbReference>
<dbReference type="InterPro" id="IPR036691">
    <property type="entry name" value="Endo/exonu/phosph_ase_sf"/>
</dbReference>
<dbReference type="InterPro" id="IPR051916">
    <property type="entry name" value="GPI-anchor_lipid_remodeler"/>
</dbReference>
<dbReference type="RefSeq" id="WP_163383419.1">
    <property type="nucleotide sequence ID" value="NZ_JAUFQS010000047.1"/>
</dbReference>
<feature type="transmembrane region" description="Helical" evidence="2">
    <location>
        <begin position="60"/>
        <end position="77"/>
    </location>
</feature>
<evidence type="ECO:0000313" key="4">
    <source>
        <dbReference type="EMBL" id="MDN3690062.1"/>
    </source>
</evidence>
<dbReference type="Gene3D" id="3.60.10.10">
    <property type="entry name" value="Endonuclease/exonuclease/phosphatase"/>
    <property type="match status" value="1"/>
</dbReference>
<dbReference type="EMBL" id="JAUFQS010000047">
    <property type="protein sequence ID" value="MDN3690062.1"/>
    <property type="molecule type" value="Genomic_DNA"/>
</dbReference>
<keyword evidence="2" id="KW-0812">Transmembrane</keyword>
<dbReference type="InterPro" id="IPR005135">
    <property type="entry name" value="Endo/exonuclease/phosphatase"/>
</dbReference>
<gene>
    <name evidence="4" type="ORF">QWZ15_19725</name>
</gene>
<feature type="domain" description="Endonuclease/exonuclease/phosphatase" evidence="3">
    <location>
        <begin position="108"/>
        <end position="310"/>
    </location>
</feature>